<feature type="transmembrane region" description="Helical" evidence="5">
    <location>
        <begin position="6"/>
        <end position="24"/>
    </location>
</feature>
<dbReference type="Gene3D" id="1.20.1280.290">
    <property type="match status" value="1"/>
</dbReference>
<dbReference type="InterPro" id="IPR047662">
    <property type="entry name" value="SemiSWEET"/>
</dbReference>
<feature type="transmembrane region" description="Helical" evidence="5">
    <location>
        <begin position="36"/>
        <end position="54"/>
    </location>
</feature>
<evidence type="ECO:0000256" key="4">
    <source>
        <dbReference type="ARBA" id="ARBA00023136"/>
    </source>
</evidence>
<dbReference type="NCBIfam" id="NF037968">
    <property type="entry name" value="SemiSWEET_2"/>
    <property type="match status" value="1"/>
</dbReference>
<gene>
    <name evidence="6" type="ORF">ACFQZW_07500</name>
</gene>
<dbReference type="RefSeq" id="WP_298265718.1">
    <property type="nucleotide sequence ID" value="NZ_JBHTIC010000007.1"/>
</dbReference>
<reference evidence="7" key="1">
    <citation type="journal article" date="2019" name="Int. J. Syst. Evol. Microbiol.">
        <title>The Global Catalogue of Microorganisms (GCM) 10K type strain sequencing project: providing services to taxonomists for standard genome sequencing and annotation.</title>
        <authorList>
            <consortium name="The Broad Institute Genomics Platform"/>
            <consortium name="The Broad Institute Genome Sequencing Center for Infectious Disease"/>
            <person name="Wu L."/>
            <person name="Ma J."/>
        </authorList>
    </citation>
    <scope>NUCLEOTIDE SEQUENCE [LARGE SCALE GENOMIC DNA]</scope>
    <source>
        <strain evidence="7">CCUG 60022</strain>
    </source>
</reference>
<evidence type="ECO:0000256" key="1">
    <source>
        <dbReference type="ARBA" id="ARBA00004141"/>
    </source>
</evidence>
<keyword evidence="6" id="KW-0762">Sugar transport</keyword>
<keyword evidence="4 5" id="KW-0472">Membrane</keyword>
<feature type="transmembrane region" description="Helical" evidence="5">
    <location>
        <begin position="60"/>
        <end position="80"/>
    </location>
</feature>
<keyword evidence="6" id="KW-0813">Transport</keyword>
<dbReference type="SMART" id="SM00679">
    <property type="entry name" value="CTNS"/>
    <property type="match status" value="1"/>
</dbReference>
<name>A0ABW2Z8A4_9FLAO</name>
<evidence type="ECO:0000256" key="3">
    <source>
        <dbReference type="ARBA" id="ARBA00022989"/>
    </source>
</evidence>
<dbReference type="EMBL" id="JBHTIC010000007">
    <property type="protein sequence ID" value="MFD0761922.1"/>
    <property type="molecule type" value="Genomic_DNA"/>
</dbReference>
<comment type="subcellular location">
    <subcellularLocation>
        <location evidence="1">Membrane</location>
        <topology evidence="1">Multi-pass membrane protein</topology>
    </subcellularLocation>
</comment>
<dbReference type="Proteomes" id="UP001597032">
    <property type="component" value="Unassembled WGS sequence"/>
</dbReference>
<evidence type="ECO:0000256" key="2">
    <source>
        <dbReference type="ARBA" id="ARBA00022692"/>
    </source>
</evidence>
<sequence>MIDTFEIVGLVAAFLTTSAFVPQVYKAWKTKSTESLSLPMYLIFFIGIMLWLIYGFHLNSLAMIVSNIITGILALLLIILKIKHQ</sequence>
<evidence type="ECO:0000313" key="6">
    <source>
        <dbReference type="EMBL" id="MFD0761922.1"/>
    </source>
</evidence>
<evidence type="ECO:0000313" key="7">
    <source>
        <dbReference type="Proteomes" id="UP001597032"/>
    </source>
</evidence>
<keyword evidence="2 5" id="KW-0812">Transmembrane</keyword>
<accession>A0ABW2Z8A4</accession>
<keyword evidence="7" id="KW-1185">Reference proteome</keyword>
<dbReference type="InterPro" id="IPR006603">
    <property type="entry name" value="PQ-loop_rpt"/>
</dbReference>
<comment type="caution">
    <text evidence="6">The sequence shown here is derived from an EMBL/GenBank/DDBJ whole genome shotgun (WGS) entry which is preliminary data.</text>
</comment>
<protein>
    <submittedName>
        <fullName evidence="6">SemiSWEET family sugar transporter</fullName>
    </submittedName>
</protein>
<proteinExistence type="predicted"/>
<evidence type="ECO:0000256" key="5">
    <source>
        <dbReference type="SAM" id="Phobius"/>
    </source>
</evidence>
<organism evidence="6 7">
    <name type="scientific">Lutibacter aestuarii</name>
    <dbReference type="NCBI Taxonomy" id="861111"/>
    <lineage>
        <taxon>Bacteria</taxon>
        <taxon>Pseudomonadati</taxon>
        <taxon>Bacteroidota</taxon>
        <taxon>Flavobacteriia</taxon>
        <taxon>Flavobacteriales</taxon>
        <taxon>Flavobacteriaceae</taxon>
        <taxon>Lutibacter</taxon>
    </lineage>
</organism>
<dbReference type="Pfam" id="PF04193">
    <property type="entry name" value="PQ-loop"/>
    <property type="match status" value="1"/>
</dbReference>
<keyword evidence="3 5" id="KW-1133">Transmembrane helix</keyword>